<evidence type="ECO:0000313" key="14">
    <source>
        <dbReference type="Proteomes" id="UP001597068"/>
    </source>
</evidence>
<evidence type="ECO:0000259" key="12">
    <source>
        <dbReference type="SMART" id="SM01016"/>
    </source>
</evidence>
<comment type="similarity">
    <text evidence="1 9 10">Belongs to the class-I aminoacyl-tRNA synthetase family.</text>
</comment>
<dbReference type="EC" id="6.1.1.19" evidence="9"/>
<dbReference type="InterPro" id="IPR008909">
    <property type="entry name" value="DALR_anticod-bd"/>
</dbReference>
<dbReference type="Pfam" id="PF05746">
    <property type="entry name" value="DALR_1"/>
    <property type="match status" value="1"/>
</dbReference>
<evidence type="ECO:0000256" key="3">
    <source>
        <dbReference type="ARBA" id="ARBA00022598"/>
    </source>
</evidence>
<comment type="subunit">
    <text evidence="9">Monomer.</text>
</comment>
<name>A0ABW3GB08_9NOCA</name>
<dbReference type="PROSITE" id="PS00178">
    <property type="entry name" value="AA_TRNA_LIGASE_I"/>
    <property type="match status" value="1"/>
</dbReference>
<dbReference type="EMBL" id="JBHTIL010000004">
    <property type="protein sequence ID" value="MFD0927358.1"/>
    <property type="molecule type" value="Genomic_DNA"/>
</dbReference>
<sequence>MTPTDLPGVLRDATTAVLARRGLDTTVVPETVVVERPRNPDHGDYATNIALQIAKKVATPPRDLATWLAEELAGVDGIATAEIAGPGFLNLRLAAASQNVVVSDVLAAGAAYGRGATLADTAINLEFVSANPTGPIHLGGTRWAAVGDALGRVLAAQGAAVTREYYFNDHGTQIDRFAQSLLASALGEPTPDNGYAGAYIADIAADVQRARPGVLDLPEDERLETFRAVGVEAMFDHIKNSLAEFGTRFDVYTHENSMFTSGAVDECIAALKANGNLYENDGAWWLRSTDFGDDKDRVVIKRDGEAAYIAGDIAYFRDKRNRGADLCIYMLGADHHGYIKRLKAAAAALGDDPATLEVLIGQMVNLVREGKPVRMSKRAGTVITLDDLVDAVGVDGARYSLIRSSVDVNLDIDLDLLTTQSNENPVYYVQYAHARLSAVGRNAADLGVTADAGSLDLLVEPAEGELIRTLGDFPGVVETAATLREPHRICRYLETLAGTYHRFYDRCRILPQGDEDPTALHGARLALCDATRQVIANGLDLVGVSAPERM</sequence>
<dbReference type="Pfam" id="PF00750">
    <property type="entry name" value="tRNA-synt_1d"/>
    <property type="match status" value="1"/>
</dbReference>
<evidence type="ECO:0000256" key="8">
    <source>
        <dbReference type="ARBA" id="ARBA00049339"/>
    </source>
</evidence>
<dbReference type="NCBIfam" id="TIGR00456">
    <property type="entry name" value="argS"/>
    <property type="match status" value="1"/>
</dbReference>
<dbReference type="SUPFAM" id="SSF47323">
    <property type="entry name" value="Anticodon-binding domain of a subclass of class I aminoacyl-tRNA synthetases"/>
    <property type="match status" value="1"/>
</dbReference>
<dbReference type="HAMAP" id="MF_00123">
    <property type="entry name" value="Arg_tRNA_synth"/>
    <property type="match status" value="1"/>
</dbReference>
<dbReference type="SMART" id="SM01016">
    <property type="entry name" value="Arg_tRNA_synt_N"/>
    <property type="match status" value="1"/>
</dbReference>
<evidence type="ECO:0000256" key="9">
    <source>
        <dbReference type="HAMAP-Rule" id="MF_00123"/>
    </source>
</evidence>
<protein>
    <recommendedName>
        <fullName evidence="9">Arginine--tRNA ligase</fullName>
        <ecNumber evidence="9">6.1.1.19</ecNumber>
    </recommendedName>
    <alternativeName>
        <fullName evidence="9">Arginyl-tRNA synthetase</fullName>
        <shortName evidence="9">ArgRS</shortName>
    </alternativeName>
</protein>
<feature type="domain" description="Arginyl tRNA synthetase N-terminal" evidence="12">
    <location>
        <begin position="4"/>
        <end position="93"/>
    </location>
</feature>
<evidence type="ECO:0000256" key="7">
    <source>
        <dbReference type="ARBA" id="ARBA00023146"/>
    </source>
</evidence>
<dbReference type="CDD" id="cd00671">
    <property type="entry name" value="ArgRS_core"/>
    <property type="match status" value="1"/>
</dbReference>
<comment type="caution">
    <text evidence="13">The sequence shown here is derived from an EMBL/GenBank/DDBJ whole genome shotgun (WGS) entry which is preliminary data.</text>
</comment>
<dbReference type="Pfam" id="PF03485">
    <property type="entry name" value="Arg_tRNA_synt_N"/>
    <property type="match status" value="1"/>
</dbReference>
<feature type="short sequence motif" description="'HIGH' region" evidence="9">
    <location>
        <begin position="130"/>
        <end position="140"/>
    </location>
</feature>
<gene>
    <name evidence="9 13" type="primary">argS</name>
    <name evidence="13" type="ORF">ACFQ04_16585</name>
</gene>
<dbReference type="InterPro" id="IPR035684">
    <property type="entry name" value="ArgRS_core"/>
</dbReference>
<dbReference type="Gene3D" id="3.30.1360.70">
    <property type="entry name" value="Arginyl tRNA synthetase N-terminal domain"/>
    <property type="match status" value="1"/>
</dbReference>
<evidence type="ECO:0000256" key="5">
    <source>
        <dbReference type="ARBA" id="ARBA00022840"/>
    </source>
</evidence>
<keyword evidence="4 9" id="KW-0547">Nucleotide-binding</keyword>
<evidence type="ECO:0000256" key="10">
    <source>
        <dbReference type="RuleBase" id="RU363038"/>
    </source>
</evidence>
<keyword evidence="6 9" id="KW-0648">Protein biosynthesis</keyword>
<dbReference type="SUPFAM" id="SSF55190">
    <property type="entry name" value="Arginyl-tRNA synthetase (ArgRS), N-terminal 'additional' domain"/>
    <property type="match status" value="1"/>
</dbReference>
<dbReference type="CDD" id="cd07956">
    <property type="entry name" value="Anticodon_Ia_Arg"/>
    <property type="match status" value="1"/>
</dbReference>
<evidence type="ECO:0000313" key="13">
    <source>
        <dbReference type="EMBL" id="MFD0927358.1"/>
    </source>
</evidence>
<dbReference type="Gene3D" id="1.10.730.10">
    <property type="entry name" value="Isoleucyl-tRNA Synthetase, Domain 1"/>
    <property type="match status" value="1"/>
</dbReference>
<evidence type="ECO:0000256" key="6">
    <source>
        <dbReference type="ARBA" id="ARBA00022917"/>
    </source>
</evidence>
<accession>A0ABW3GB08</accession>
<keyword evidence="2 9" id="KW-0963">Cytoplasm</keyword>
<dbReference type="GO" id="GO:0004814">
    <property type="term" value="F:arginine-tRNA ligase activity"/>
    <property type="evidence" value="ECO:0007669"/>
    <property type="project" value="UniProtKB-EC"/>
</dbReference>
<comment type="subcellular location">
    <subcellularLocation>
        <location evidence="9">Cytoplasm</location>
    </subcellularLocation>
</comment>
<dbReference type="Proteomes" id="UP001597068">
    <property type="component" value="Unassembled WGS sequence"/>
</dbReference>
<dbReference type="InterPro" id="IPR009080">
    <property type="entry name" value="tRNAsynth_Ia_anticodon-bd"/>
</dbReference>
<reference evidence="14" key="1">
    <citation type="journal article" date="2019" name="Int. J. Syst. Evol. Microbiol.">
        <title>The Global Catalogue of Microorganisms (GCM) 10K type strain sequencing project: providing services to taxonomists for standard genome sequencing and annotation.</title>
        <authorList>
            <consortium name="The Broad Institute Genomics Platform"/>
            <consortium name="The Broad Institute Genome Sequencing Center for Infectious Disease"/>
            <person name="Wu L."/>
            <person name="Ma J."/>
        </authorList>
    </citation>
    <scope>NUCLEOTIDE SEQUENCE [LARGE SCALE GENOMIC DNA]</scope>
    <source>
        <strain evidence="14">CCUG 50873</strain>
    </source>
</reference>
<dbReference type="InterPro" id="IPR001412">
    <property type="entry name" value="aa-tRNA-synth_I_CS"/>
</dbReference>
<proteinExistence type="inferred from homology"/>
<evidence type="ECO:0000256" key="1">
    <source>
        <dbReference type="ARBA" id="ARBA00005594"/>
    </source>
</evidence>
<dbReference type="PANTHER" id="PTHR11956">
    <property type="entry name" value="ARGINYL-TRNA SYNTHETASE"/>
    <property type="match status" value="1"/>
</dbReference>
<evidence type="ECO:0000256" key="2">
    <source>
        <dbReference type="ARBA" id="ARBA00022490"/>
    </source>
</evidence>
<organism evidence="13 14">
    <name type="scientific">Williamsia deligens</name>
    <dbReference type="NCBI Taxonomy" id="321325"/>
    <lineage>
        <taxon>Bacteria</taxon>
        <taxon>Bacillati</taxon>
        <taxon>Actinomycetota</taxon>
        <taxon>Actinomycetes</taxon>
        <taxon>Mycobacteriales</taxon>
        <taxon>Nocardiaceae</taxon>
        <taxon>Williamsia</taxon>
    </lineage>
</organism>
<dbReference type="InterPro" id="IPR005148">
    <property type="entry name" value="Arg-tRNA-synth_N"/>
</dbReference>
<dbReference type="RefSeq" id="WP_253649165.1">
    <property type="nucleotide sequence ID" value="NZ_BAAAMO010000005.1"/>
</dbReference>
<dbReference type="InterPro" id="IPR014729">
    <property type="entry name" value="Rossmann-like_a/b/a_fold"/>
</dbReference>
<dbReference type="InterPro" id="IPR001278">
    <property type="entry name" value="Arg-tRNA-ligase"/>
</dbReference>
<dbReference type="SMART" id="SM00836">
    <property type="entry name" value="DALR_1"/>
    <property type="match status" value="1"/>
</dbReference>
<evidence type="ECO:0000256" key="4">
    <source>
        <dbReference type="ARBA" id="ARBA00022741"/>
    </source>
</evidence>
<dbReference type="SUPFAM" id="SSF52374">
    <property type="entry name" value="Nucleotidylyl transferase"/>
    <property type="match status" value="1"/>
</dbReference>
<comment type="catalytic activity">
    <reaction evidence="8 9">
        <text>tRNA(Arg) + L-arginine + ATP = L-arginyl-tRNA(Arg) + AMP + diphosphate</text>
        <dbReference type="Rhea" id="RHEA:20301"/>
        <dbReference type="Rhea" id="RHEA-COMP:9658"/>
        <dbReference type="Rhea" id="RHEA-COMP:9673"/>
        <dbReference type="ChEBI" id="CHEBI:30616"/>
        <dbReference type="ChEBI" id="CHEBI:32682"/>
        <dbReference type="ChEBI" id="CHEBI:33019"/>
        <dbReference type="ChEBI" id="CHEBI:78442"/>
        <dbReference type="ChEBI" id="CHEBI:78513"/>
        <dbReference type="ChEBI" id="CHEBI:456215"/>
        <dbReference type="EC" id="6.1.1.19"/>
    </reaction>
</comment>
<keyword evidence="3 9" id="KW-0436">Ligase</keyword>
<dbReference type="PRINTS" id="PR01038">
    <property type="entry name" value="TRNASYNTHARG"/>
</dbReference>
<keyword evidence="7 9" id="KW-0030">Aminoacyl-tRNA synthetase</keyword>
<dbReference type="Gene3D" id="3.40.50.620">
    <property type="entry name" value="HUPs"/>
    <property type="match status" value="1"/>
</dbReference>
<dbReference type="InterPro" id="IPR036695">
    <property type="entry name" value="Arg-tRNA-synth_N_sf"/>
</dbReference>
<dbReference type="PANTHER" id="PTHR11956:SF5">
    <property type="entry name" value="ARGININE--TRNA LIGASE, CYTOPLASMIC"/>
    <property type="match status" value="1"/>
</dbReference>
<feature type="domain" description="DALR anticodon binding" evidence="11">
    <location>
        <begin position="429"/>
        <end position="550"/>
    </location>
</feature>
<keyword evidence="14" id="KW-1185">Reference proteome</keyword>
<evidence type="ECO:0000259" key="11">
    <source>
        <dbReference type="SMART" id="SM00836"/>
    </source>
</evidence>
<keyword evidence="5 9" id="KW-0067">ATP-binding</keyword>